<comment type="similarity">
    <text evidence="1 5">Belongs to the KptA/TPT1 family.</text>
</comment>
<dbReference type="NCBIfam" id="NF002014">
    <property type="entry name" value="PRK00819.1-4"/>
    <property type="match status" value="1"/>
</dbReference>
<dbReference type="EC" id="2.7.1.-" evidence="5"/>
<evidence type="ECO:0000256" key="2">
    <source>
        <dbReference type="ARBA" id="ARBA00022679"/>
    </source>
</evidence>
<dbReference type="InterPro" id="IPR042081">
    <property type="entry name" value="RNA_2'-PTrans_C"/>
</dbReference>
<evidence type="ECO:0000256" key="4">
    <source>
        <dbReference type="ARBA" id="ARBA00025212"/>
    </source>
</evidence>
<dbReference type="RefSeq" id="WP_307782450.1">
    <property type="nucleotide sequence ID" value="NZ_JAFBCM010000001.1"/>
</dbReference>
<evidence type="ECO:0000313" key="7">
    <source>
        <dbReference type="Proteomes" id="UP001595699"/>
    </source>
</evidence>
<dbReference type="PANTHER" id="PTHR12684">
    <property type="entry name" value="PUTATIVE PHOSPHOTRANSFERASE"/>
    <property type="match status" value="1"/>
</dbReference>
<protein>
    <recommendedName>
        <fullName evidence="5">Probable RNA 2'-phosphotransferase</fullName>
        <ecNumber evidence="5">2.7.1.-</ecNumber>
    </recommendedName>
</protein>
<dbReference type="PANTHER" id="PTHR12684:SF2">
    <property type="entry name" value="TRNA 2'-PHOSPHOTRANSFERASE 1"/>
    <property type="match status" value="1"/>
</dbReference>
<accession>A0ABV7YBF3</accession>
<gene>
    <name evidence="5" type="primary">kptA</name>
    <name evidence="6" type="ORF">ACFOUW_17490</name>
</gene>
<sequence>MNVVRASKFLAKYLRHDPAAIGLTLDSGGWVGVRELLAACKRAGMPMTRAELEQVVATNDKQRFVLDGDRIRASQGHSVSVDLGLPAVEPPALLYHGTVARFLPQIRREGLRPMRRHDVHLSPDEETARRVGARRGKPVVLVVRAGDMHGTGHEFRLSTNGVWLTQSVPAEFLGVPD</sequence>
<comment type="caution">
    <text evidence="6">The sequence shown here is derived from an EMBL/GenBank/DDBJ whole genome shotgun (WGS) entry which is preliminary data.</text>
</comment>
<dbReference type="SUPFAM" id="SSF56399">
    <property type="entry name" value="ADP-ribosylation"/>
    <property type="match status" value="1"/>
</dbReference>
<dbReference type="EMBL" id="JBHRZH010000015">
    <property type="protein sequence ID" value="MFC3762641.1"/>
    <property type="molecule type" value="Genomic_DNA"/>
</dbReference>
<dbReference type="Gene3D" id="3.20.170.30">
    <property type="match status" value="1"/>
</dbReference>
<reference evidence="7" key="1">
    <citation type="journal article" date="2019" name="Int. J. Syst. Evol. Microbiol.">
        <title>The Global Catalogue of Microorganisms (GCM) 10K type strain sequencing project: providing services to taxonomists for standard genome sequencing and annotation.</title>
        <authorList>
            <consortium name="The Broad Institute Genomics Platform"/>
            <consortium name="The Broad Institute Genome Sequencing Center for Infectious Disease"/>
            <person name="Wu L."/>
            <person name="Ma J."/>
        </authorList>
    </citation>
    <scope>NUCLEOTIDE SEQUENCE [LARGE SCALE GENOMIC DNA]</scope>
    <source>
        <strain evidence="7">CGMCC 4.7241</strain>
    </source>
</reference>
<keyword evidence="3 5" id="KW-0520">NAD</keyword>
<dbReference type="InterPro" id="IPR002745">
    <property type="entry name" value="Ptrans_KptA/Tpt1"/>
</dbReference>
<dbReference type="InterPro" id="IPR042080">
    <property type="entry name" value="RNA_2'-PTrans_N"/>
</dbReference>
<organism evidence="6 7">
    <name type="scientific">Tenggerimyces flavus</name>
    <dbReference type="NCBI Taxonomy" id="1708749"/>
    <lineage>
        <taxon>Bacteria</taxon>
        <taxon>Bacillati</taxon>
        <taxon>Actinomycetota</taxon>
        <taxon>Actinomycetes</taxon>
        <taxon>Propionibacteriales</taxon>
        <taxon>Nocardioidaceae</taxon>
        <taxon>Tenggerimyces</taxon>
    </lineage>
</organism>
<evidence type="ECO:0000313" key="6">
    <source>
        <dbReference type="EMBL" id="MFC3762641.1"/>
    </source>
</evidence>
<evidence type="ECO:0000256" key="3">
    <source>
        <dbReference type="ARBA" id="ARBA00023027"/>
    </source>
</evidence>
<proteinExistence type="inferred from homology"/>
<dbReference type="GO" id="GO:0016740">
    <property type="term" value="F:transferase activity"/>
    <property type="evidence" value="ECO:0007669"/>
    <property type="project" value="UniProtKB-KW"/>
</dbReference>
<dbReference type="Gene3D" id="1.10.10.970">
    <property type="entry name" value="RNA 2'-phosphotransferase, Tpt1/KptA family, N-terminal domain"/>
    <property type="match status" value="1"/>
</dbReference>
<keyword evidence="7" id="KW-1185">Reference proteome</keyword>
<evidence type="ECO:0000256" key="5">
    <source>
        <dbReference type="HAMAP-Rule" id="MF_00299"/>
    </source>
</evidence>
<evidence type="ECO:0000256" key="1">
    <source>
        <dbReference type="ARBA" id="ARBA00009836"/>
    </source>
</evidence>
<dbReference type="HAMAP" id="MF_00299">
    <property type="entry name" value="KptA"/>
    <property type="match status" value="1"/>
</dbReference>
<dbReference type="Proteomes" id="UP001595699">
    <property type="component" value="Unassembled WGS sequence"/>
</dbReference>
<dbReference type="InterPro" id="IPR022928">
    <property type="entry name" value="RNA_2'-PTrans_KptA"/>
</dbReference>
<comment type="function">
    <text evidence="4 5">Removes the 2'-phosphate from RNA via an intermediate in which the phosphate is ADP-ribosylated by NAD followed by a presumed transesterification to release the RNA and generate ADP-ribose 1''-2''-cyclic phosphate (APPR&gt;P). May function as an ADP-ribosylase.</text>
</comment>
<keyword evidence="2 5" id="KW-0808">Transferase</keyword>
<dbReference type="Pfam" id="PF01885">
    <property type="entry name" value="PTS_2-RNA"/>
    <property type="match status" value="1"/>
</dbReference>
<name>A0ABV7YBF3_9ACTN</name>